<organism evidence="1 2">
    <name type="scientific">Lindgomyces ingoldianus</name>
    <dbReference type="NCBI Taxonomy" id="673940"/>
    <lineage>
        <taxon>Eukaryota</taxon>
        <taxon>Fungi</taxon>
        <taxon>Dikarya</taxon>
        <taxon>Ascomycota</taxon>
        <taxon>Pezizomycotina</taxon>
        <taxon>Dothideomycetes</taxon>
        <taxon>Pleosporomycetidae</taxon>
        <taxon>Pleosporales</taxon>
        <taxon>Lindgomycetaceae</taxon>
        <taxon>Lindgomyces</taxon>
    </lineage>
</organism>
<accession>A0ACB6QCI4</accession>
<keyword evidence="2" id="KW-1185">Reference proteome</keyword>
<dbReference type="EMBL" id="MU003535">
    <property type="protein sequence ID" value="KAF2464565.1"/>
    <property type="molecule type" value="Genomic_DNA"/>
</dbReference>
<protein>
    <submittedName>
        <fullName evidence="1">Uncharacterized protein</fullName>
    </submittedName>
</protein>
<evidence type="ECO:0000313" key="1">
    <source>
        <dbReference type="EMBL" id="KAF2464565.1"/>
    </source>
</evidence>
<evidence type="ECO:0000313" key="2">
    <source>
        <dbReference type="Proteomes" id="UP000799755"/>
    </source>
</evidence>
<sequence length="131" mass="14266">MNHFSNTTKETTSTNNPNMGQLNSKLGSGAEQDRYGSHFGVGHDGIEKMKHVAEFKGTGAEQERYESHFGLDQDKVKAATHDLLHRNGSGAEQDRYEGHFGLGADGVERAKQLASMKGVGAEQVCALRFLT</sequence>
<gene>
    <name evidence="1" type="ORF">BDR25DRAFT_242083</name>
</gene>
<proteinExistence type="predicted"/>
<reference evidence="1" key="1">
    <citation type="journal article" date="2020" name="Stud. Mycol.">
        <title>101 Dothideomycetes genomes: a test case for predicting lifestyles and emergence of pathogens.</title>
        <authorList>
            <person name="Haridas S."/>
            <person name="Albert R."/>
            <person name="Binder M."/>
            <person name="Bloem J."/>
            <person name="Labutti K."/>
            <person name="Salamov A."/>
            <person name="Andreopoulos B."/>
            <person name="Baker S."/>
            <person name="Barry K."/>
            <person name="Bills G."/>
            <person name="Bluhm B."/>
            <person name="Cannon C."/>
            <person name="Castanera R."/>
            <person name="Culley D."/>
            <person name="Daum C."/>
            <person name="Ezra D."/>
            <person name="Gonzalez J."/>
            <person name="Henrissat B."/>
            <person name="Kuo A."/>
            <person name="Liang C."/>
            <person name="Lipzen A."/>
            <person name="Lutzoni F."/>
            <person name="Magnuson J."/>
            <person name="Mondo S."/>
            <person name="Nolan M."/>
            <person name="Ohm R."/>
            <person name="Pangilinan J."/>
            <person name="Park H.-J."/>
            <person name="Ramirez L."/>
            <person name="Alfaro M."/>
            <person name="Sun H."/>
            <person name="Tritt A."/>
            <person name="Yoshinaga Y."/>
            <person name="Zwiers L.-H."/>
            <person name="Turgeon B."/>
            <person name="Goodwin S."/>
            <person name="Spatafora J."/>
            <person name="Crous P."/>
            <person name="Grigoriev I."/>
        </authorList>
    </citation>
    <scope>NUCLEOTIDE SEQUENCE</scope>
    <source>
        <strain evidence="1">ATCC 200398</strain>
    </source>
</reference>
<comment type="caution">
    <text evidence="1">The sequence shown here is derived from an EMBL/GenBank/DDBJ whole genome shotgun (WGS) entry which is preliminary data.</text>
</comment>
<dbReference type="Proteomes" id="UP000799755">
    <property type="component" value="Unassembled WGS sequence"/>
</dbReference>
<name>A0ACB6QCI4_9PLEO</name>